<keyword evidence="6" id="KW-0547">Nucleotide-binding</keyword>
<dbReference type="PANTHER" id="PTHR42878">
    <property type="entry name" value="TWO-COMPONENT HISTIDINE KINASE"/>
    <property type="match status" value="1"/>
</dbReference>
<evidence type="ECO:0000256" key="2">
    <source>
        <dbReference type="ARBA" id="ARBA00004141"/>
    </source>
</evidence>
<dbReference type="AlphaFoldDB" id="A0A1G1W6K4"/>
<dbReference type="PROSITE" id="PS50109">
    <property type="entry name" value="HIS_KIN"/>
    <property type="match status" value="1"/>
</dbReference>
<feature type="domain" description="Histidine kinase" evidence="12">
    <location>
        <begin position="441"/>
        <end position="559"/>
    </location>
</feature>
<dbReference type="PANTHER" id="PTHR42878:SF7">
    <property type="entry name" value="SENSOR HISTIDINE KINASE GLRK"/>
    <property type="match status" value="1"/>
</dbReference>
<comment type="caution">
    <text evidence="14">The sequence shown here is derived from an EMBL/GenBank/DDBJ whole genome shotgun (WGS) entry which is preliminary data.</text>
</comment>
<dbReference type="EC" id="2.7.13.3" evidence="3"/>
<dbReference type="InterPro" id="IPR050351">
    <property type="entry name" value="BphY/WalK/GraS-like"/>
</dbReference>
<dbReference type="GO" id="GO:0005524">
    <property type="term" value="F:ATP binding"/>
    <property type="evidence" value="ECO:0007669"/>
    <property type="project" value="UniProtKB-KW"/>
</dbReference>
<keyword evidence="9" id="KW-1133">Transmembrane helix</keyword>
<keyword evidence="7" id="KW-0418">Kinase</keyword>
<dbReference type="GO" id="GO:0030295">
    <property type="term" value="F:protein kinase activator activity"/>
    <property type="evidence" value="ECO:0007669"/>
    <property type="project" value="TreeGrafter"/>
</dbReference>
<dbReference type="InterPro" id="IPR000014">
    <property type="entry name" value="PAS"/>
</dbReference>
<dbReference type="SUPFAM" id="SSF55785">
    <property type="entry name" value="PYP-like sensor domain (PAS domain)"/>
    <property type="match status" value="1"/>
</dbReference>
<evidence type="ECO:0000256" key="8">
    <source>
        <dbReference type="ARBA" id="ARBA00022840"/>
    </source>
</evidence>
<dbReference type="InterPro" id="IPR003661">
    <property type="entry name" value="HisK_dim/P_dom"/>
</dbReference>
<keyword evidence="4" id="KW-0808">Transferase</keyword>
<evidence type="ECO:0000256" key="5">
    <source>
        <dbReference type="ARBA" id="ARBA00022692"/>
    </source>
</evidence>
<evidence type="ECO:0000259" key="13">
    <source>
        <dbReference type="PROSITE" id="PS50112"/>
    </source>
</evidence>
<evidence type="ECO:0000256" key="9">
    <source>
        <dbReference type="ARBA" id="ARBA00022989"/>
    </source>
</evidence>
<sequence>MNRVSQFSSFIKHQFALLGTAEIETLLNSLPQAAVIVNNINSRIYLANTKATELTAYTRSELAEVDYRSLFQLIKAEAPQENEQIEEVKNPSPVELIKRGGSKSAVQVTFSPLGENNKYSLITFELDEQFRLHREEEERYHSLWDHLNEISKALLSTDLEKSLASILQAGLDLTGSSLLCIYQVSSQNPSLQRIAMAGTDHTFPEEITSQDFSHLQAPVLWVKGKRAIISLHRLAHTSNISYFASAPIGETNAFLGLLIALGENSAPSPNLLPQLTFLSTHINTIIQGHALNTQLQQDIQEYMTKVLTNSAIYNSMEDGVIILSPDLTIRSLNPSAELYLGYATEEVIGQKIENVLIGSEDLKAAFQVVQNEQRIGSIGNLKLFRRNGESFQANLRVIPIINDTNLNSIIILFHDLSEQEEYRLKNQQLEQRALLGEVTASFAHEVKNPINNIFTGLQLLAINLPKDDPNQKNIARIEEDCERLTSLVKSSLTFVRPMEYKLEPITLGQLISNLLERWRSRLVKLNIKYQVQADKSIPNIEGDYRALEQVFTNLIKASY</sequence>
<keyword evidence="8" id="KW-0067">ATP-binding</keyword>
<dbReference type="SMART" id="SM00388">
    <property type="entry name" value="HisKA"/>
    <property type="match status" value="1"/>
</dbReference>
<evidence type="ECO:0000256" key="10">
    <source>
        <dbReference type="ARBA" id="ARBA00023012"/>
    </source>
</evidence>
<evidence type="ECO:0000256" key="4">
    <source>
        <dbReference type="ARBA" id="ARBA00022679"/>
    </source>
</evidence>
<name>A0A1G1W6K4_9BACT</name>
<evidence type="ECO:0000259" key="12">
    <source>
        <dbReference type="PROSITE" id="PS50109"/>
    </source>
</evidence>
<accession>A0A1G1W6K4</accession>
<dbReference type="SMART" id="SM00091">
    <property type="entry name" value="PAS"/>
    <property type="match status" value="2"/>
</dbReference>
<dbReference type="Pfam" id="PF00512">
    <property type="entry name" value="HisKA"/>
    <property type="match status" value="1"/>
</dbReference>
<evidence type="ECO:0000256" key="3">
    <source>
        <dbReference type="ARBA" id="ARBA00012438"/>
    </source>
</evidence>
<organism evidence="14 15">
    <name type="scientific">Candidatus Woykebacteria bacterium RBG_13_40_7b</name>
    <dbReference type="NCBI Taxonomy" id="1802594"/>
    <lineage>
        <taxon>Bacteria</taxon>
        <taxon>Candidatus Woykeibacteriota</taxon>
    </lineage>
</organism>
<evidence type="ECO:0000256" key="7">
    <source>
        <dbReference type="ARBA" id="ARBA00022777"/>
    </source>
</evidence>
<dbReference type="Pfam" id="PF00989">
    <property type="entry name" value="PAS"/>
    <property type="match status" value="1"/>
</dbReference>
<dbReference type="InterPro" id="IPR036890">
    <property type="entry name" value="HATPase_C_sf"/>
</dbReference>
<feature type="domain" description="PAS" evidence="13">
    <location>
        <begin position="312"/>
        <end position="376"/>
    </location>
</feature>
<dbReference type="GO" id="GO:0007234">
    <property type="term" value="P:osmosensory signaling via phosphorelay pathway"/>
    <property type="evidence" value="ECO:0007669"/>
    <property type="project" value="TreeGrafter"/>
</dbReference>
<dbReference type="GO" id="GO:0016020">
    <property type="term" value="C:membrane"/>
    <property type="evidence" value="ECO:0007669"/>
    <property type="project" value="UniProtKB-SubCell"/>
</dbReference>
<dbReference type="CDD" id="cd00082">
    <property type="entry name" value="HisKA"/>
    <property type="match status" value="1"/>
</dbReference>
<dbReference type="SUPFAM" id="SSF55874">
    <property type="entry name" value="ATPase domain of HSP90 chaperone/DNA topoisomerase II/histidine kinase"/>
    <property type="match status" value="1"/>
</dbReference>
<evidence type="ECO:0000313" key="15">
    <source>
        <dbReference type="Proteomes" id="UP000177103"/>
    </source>
</evidence>
<reference evidence="14 15" key="1">
    <citation type="journal article" date="2016" name="Nat. Commun.">
        <title>Thousands of microbial genomes shed light on interconnected biogeochemical processes in an aquifer system.</title>
        <authorList>
            <person name="Anantharaman K."/>
            <person name="Brown C.T."/>
            <person name="Hug L.A."/>
            <person name="Sharon I."/>
            <person name="Castelle C.J."/>
            <person name="Probst A.J."/>
            <person name="Thomas B.C."/>
            <person name="Singh A."/>
            <person name="Wilkins M.J."/>
            <person name="Karaoz U."/>
            <person name="Brodie E.L."/>
            <person name="Williams K.H."/>
            <person name="Hubbard S.S."/>
            <person name="Banfield J.F."/>
        </authorList>
    </citation>
    <scope>NUCLEOTIDE SEQUENCE [LARGE SCALE GENOMIC DNA]</scope>
</reference>
<dbReference type="Proteomes" id="UP000177103">
    <property type="component" value="Unassembled WGS sequence"/>
</dbReference>
<dbReference type="EMBL" id="MHCQ01000044">
    <property type="protein sequence ID" value="OGY23305.1"/>
    <property type="molecule type" value="Genomic_DNA"/>
</dbReference>
<dbReference type="GO" id="GO:0000156">
    <property type="term" value="F:phosphorelay response regulator activity"/>
    <property type="evidence" value="ECO:0007669"/>
    <property type="project" value="TreeGrafter"/>
</dbReference>
<dbReference type="InterPro" id="IPR013767">
    <property type="entry name" value="PAS_fold"/>
</dbReference>
<dbReference type="Pfam" id="PF13426">
    <property type="entry name" value="PAS_9"/>
    <property type="match status" value="1"/>
</dbReference>
<evidence type="ECO:0000256" key="11">
    <source>
        <dbReference type="ARBA" id="ARBA00023136"/>
    </source>
</evidence>
<dbReference type="InterPro" id="IPR036097">
    <property type="entry name" value="HisK_dim/P_sf"/>
</dbReference>
<dbReference type="PROSITE" id="PS50112">
    <property type="entry name" value="PAS"/>
    <property type="match status" value="1"/>
</dbReference>
<evidence type="ECO:0000256" key="1">
    <source>
        <dbReference type="ARBA" id="ARBA00000085"/>
    </source>
</evidence>
<dbReference type="Gene3D" id="3.30.565.10">
    <property type="entry name" value="Histidine kinase-like ATPase, C-terminal domain"/>
    <property type="match status" value="1"/>
</dbReference>
<comment type="catalytic activity">
    <reaction evidence="1">
        <text>ATP + protein L-histidine = ADP + protein N-phospho-L-histidine.</text>
        <dbReference type="EC" id="2.7.13.3"/>
    </reaction>
</comment>
<dbReference type="CDD" id="cd00130">
    <property type="entry name" value="PAS"/>
    <property type="match status" value="2"/>
</dbReference>
<dbReference type="Gene3D" id="1.10.287.130">
    <property type="match status" value="1"/>
</dbReference>
<dbReference type="SUPFAM" id="SSF47384">
    <property type="entry name" value="Homodimeric domain of signal transducing histidine kinase"/>
    <property type="match status" value="1"/>
</dbReference>
<dbReference type="GO" id="GO:0006355">
    <property type="term" value="P:regulation of DNA-templated transcription"/>
    <property type="evidence" value="ECO:0007669"/>
    <property type="project" value="InterPro"/>
</dbReference>
<dbReference type="Gene3D" id="3.30.450.20">
    <property type="entry name" value="PAS domain"/>
    <property type="match status" value="2"/>
</dbReference>
<dbReference type="InterPro" id="IPR005467">
    <property type="entry name" value="His_kinase_dom"/>
</dbReference>
<keyword evidence="5" id="KW-0812">Transmembrane</keyword>
<dbReference type="InterPro" id="IPR035965">
    <property type="entry name" value="PAS-like_dom_sf"/>
</dbReference>
<gene>
    <name evidence="14" type="ORF">A2Y57_04950</name>
</gene>
<dbReference type="GO" id="GO:0000155">
    <property type="term" value="F:phosphorelay sensor kinase activity"/>
    <property type="evidence" value="ECO:0007669"/>
    <property type="project" value="InterPro"/>
</dbReference>
<comment type="subcellular location">
    <subcellularLocation>
        <location evidence="2">Membrane</location>
        <topology evidence="2">Multi-pass membrane protein</topology>
    </subcellularLocation>
</comment>
<protein>
    <recommendedName>
        <fullName evidence="3">histidine kinase</fullName>
        <ecNumber evidence="3">2.7.13.3</ecNumber>
    </recommendedName>
</protein>
<keyword evidence="10" id="KW-0902">Two-component regulatory system</keyword>
<evidence type="ECO:0000256" key="6">
    <source>
        <dbReference type="ARBA" id="ARBA00022741"/>
    </source>
</evidence>
<proteinExistence type="predicted"/>
<keyword evidence="11" id="KW-0472">Membrane</keyword>
<dbReference type="NCBIfam" id="TIGR00229">
    <property type="entry name" value="sensory_box"/>
    <property type="match status" value="1"/>
</dbReference>
<evidence type="ECO:0000313" key="14">
    <source>
        <dbReference type="EMBL" id="OGY23305.1"/>
    </source>
</evidence>